<dbReference type="KEGG" id="nvi:100123126"/>
<dbReference type="CDD" id="cd16529">
    <property type="entry name" value="RING-HC_RAD18"/>
    <property type="match status" value="1"/>
</dbReference>
<evidence type="ECO:0000313" key="24">
    <source>
        <dbReference type="EnsemblMetazoa" id="XP_016839895"/>
    </source>
</evidence>
<sequence>MSKAREIPWPEEFNELKRIEELMICGICYEYIDTTVMTPCSHNYCSLCIRKYLHYKTQCPACFHNVFEKDLYINRAMDSLIEHYFKVREKLITLIENRVVYNKVVQQEPEQVQAMPIRPVRCSQPKSPQISETKKVESKLSQLCKSPKVSEIKQIEPKSPVMNSPLASTSKCNPCTPTIRSPKIIPSIAKIFNTPKRKDPVPTQPPVNTKTVSCPVCKVDISELHVNVHLDACLKREISEKSGKAKVDAPKRPHLPKLVLRVMKDAELRKKMKELGLPTQGDRRALENRFTRYSTIYNSECDKVEPRPISELIRQCEMEEKQERKMDMFLVASTAAPTVRLQVERNAKEEKIEEAQKNYRVANKSSFDKLIEEVRNRKKMEKAKQQNSDTIALTITEADESTSLNSKHDYQSASSSSKQDDPSGTISKPSTSVKVEKVSENLSENEESSIYNPSSEIAFQDSDSDESSCPLQHYRNDDQMKYSSMNLNDSSPSTSTSSSPNKRLQVIKNEHTDYTKTTKFSVPSASNNVTNNPYEAPTDESSDDDIPRSPLLNNKSTNSKRAKLSVTTLNKSDSIEEESRQAEARDLCNSIIKDFAFDDSDDSLSEFVIKYKTDNIKKIETKKINNSLTEASSSKIVTPQKIETEKINKSLNEASSSKYATPQKKGSSFCDKKVPESNSVDDFVNDILNGDDSTELIDTSIAGSSEARKRKSREKQNSPLQSNSIKIEKENDATSANEHSPPPVTENTARRPVRKRNRPSRFTNSEVVKKGDVEKTPTKLLEDSQDSESPEHFKSSTSDGSLKRRRGRPKVNKELTLDETQNPPKRPVRRRQAASDRN</sequence>
<evidence type="ECO:0000256" key="15">
    <source>
        <dbReference type="ARBA" id="ARBA00031783"/>
    </source>
</evidence>
<dbReference type="GeneID" id="100123126"/>
<name>A0A7M7M6V4_NASVI</name>
<evidence type="ECO:0000256" key="18">
    <source>
        <dbReference type="PROSITE-ProRule" id="PRU01256"/>
    </source>
</evidence>
<proteinExistence type="inferred from homology"/>
<dbReference type="InterPro" id="IPR013083">
    <property type="entry name" value="Znf_RING/FYVE/PHD"/>
</dbReference>
<dbReference type="RefSeq" id="XP_016839895.1">
    <property type="nucleotide sequence ID" value="XM_016984406.3"/>
</dbReference>
<comment type="pathway">
    <text evidence="3">Protein modification; protein ubiquitination.</text>
</comment>
<keyword evidence="12" id="KW-0238">DNA-binding</keyword>
<dbReference type="FunFam" id="3.30.40.10:FF:000172">
    <property type="entry name" value="E3 ubiquitin-protein ligase RAD18"/>
    <property type="match status" value="1"/>
</dbReference>
<dbReference type="InterPro" id="IPR003034">
    <property type="entry name" value="SAP_dom"/>
</dbReference>
<protein>
    <recommendedName>
        <fullName evidence="5">RING-type E3 ubiquitin transferase</fullName>
        <ecNumber evidence="5">2.3.2.27</ecNumber>
    </recommendedName>
    <alternativeName>
        <fullName evidence="15 16">RING-type E3 ubiquitin transferase RAD18</fullName>
    </alternativeName>
</protein>
<dbReference type="GO" id="GO:0003697">
    <property type="term" value="F:single-stranded DNA binding"/>
    <property type="evidence" value="ECO:0007669"/>
    <property type="project" value="InterPro"/>
</dbReference>
<evidence type="ECO:0000313" key="25">
    <source>
        <dbReference type="Proteomes" id="UP000002358"/>
    </source>
</evidence>
<reference evidence="24" key="1">
    <citation type="submission" date="2021-01" db="UniProtKB">
        <authorList>
            <consortium name="EnsemblMetazoa"/>
        </authorList>
    </citation>
    <scope>IDENTIFICATION</scope>
</reference>
<evidence type="ECO:0000256" key="5">
    <source>
        <dbReference type="ARBA" id="ARBA00012483"/>
    </source>
</evidence>
<feature type="domain" description="SAP" evidence="22">
    <location>
        <begin position="260"/>
        <end position="294"/>
    </location>
</feature>
<evidence type="ECO:0000256" key="7">
    <source>
        <dbReference type="ARBA" id="ARBA00022723"/>
    </source>
</evidence>
<dbReference type="EnsemblMetazoa" id="XM_016984406">
    <property type="protein sequence ID" value="XP_016839895"/>
    <property type="gene ID" value="LOC100123126"/>
</dbReference>
<evidence type="ECO:0000256" key="14">
    <source>
        <dbReference type="ARBA" id="ARBA00023242"/>
    </source>
</evidence>
<dbReference type="GO" id="GO:0006281">
    <property type="term" value="P:DNA repair"/>
    <property type="evidence" value="ECO:0007669"/>
    <property type="project" value="UniProtKB-KW"/>
</dbReference>
<dbReference type="InterPro" id="IPR006642">
    <property type="entry name" value="Rad18_UBZ4"/>
</dbReference>
<evidence type="ECO:0000259" key="23">
    <source>
        <dbReference type="PROSITE" id="PS51908"/>
    </source>
</evidence>
<dbReference type="SMR" id="A0A7M7M6V4"/>
<feature type="region of interest" description="Disordered" evidence="20">
    <location>
        <begin position="399"/>
        <end position="565"/>
    </location>
</feature>
<evidence type="ECO:0000256" key="1">
    <source>
        <dbReference type="ARBA" id="ARBA00000900"/>
    </source>
</evidence>
<dbReference type="PANTHER" id="PTHR14134">
    <property type="entry name" value="E3 UBIQUITIN-PROTEIN LIGASE RAD18"/>
    <property type="match status" value="1"/>
</dbReference>
<keyword evidence="7" id="KW-0479">Metal-binding</keyword>
<evidence type="ECO:0000256" key="2">
    <source>
        <dbReference type="ARBA" id="ARBA00004123"/>
    </source>
</evidence>
<evidence type="ECO:0000256" key="17">
    <source>
        <dbReference type="PROSITE-ProRule" id="PRU00175"/>
    </source>
</evidence>
<accession>A0A7M7M6V4</accession>
<dbReference type="PROSITE" id="PS51908">
    <property type="entry name" value="ZF_UBZ4"/>
    <property type="match status" value="1"/>
</dbReference>
<dbReference type="SMART" id="SM00734">
    <property type="entry name" value="ZnF_Rad18"/>
    <property type="match status" value="1"/>
</dbReference>
<dbReference type="SUPFAM" id="SSF57850">
    <property type="entry name" value="RING/U-box"/>
    <property type="match status" value="1"/>
</dbReference>
<evidence type="ECO:0000256" key="6">
    <source>
        <dbReference type="ARBA" id="ARBA00022679"/>
    </source>
</evidence>
<feature type="domain" description="RING-type" evidence="21">
    <location>
        <begin position="25"/>
        <end position="62"/>
    </location>
</feature>
<dbReference type="GO" id="GO:0008270">
    <property type="term" value="F:zinc ion binding"/>
    <property type="evidence" value="ECO:0007669"/>
    <property type="project" value="UniProtKB-KW"/>
</dbReference>
<dbReference type="Pfam" id="PF13923">
    <property type="entry name" value="zf-C3HC4_2"/>
    <property type="match status" value="1"/>
</dbReference>
<dbReference type="Gene3D" id="3.30.160.60">
    <property type="entry name" value="Classic Zinc Finger"/>
    <property type="match status" value="1"/>
</dbReference>
<dbReference type="Gene3D" id="3.30.40.10">
    <property type="entry name" value="Zinc/RING finger domain, C3HC4 (zinc finger)"/>
    <property type="match status" value="1"/>
</dbReference>
<dbReference type="GO" id="GO:0005634">
    <property type="term" value="C:nucleus"/>
    <property type="evidence" value="ECO:0007669"/>
    <property type="project" value="UniProtKB-SubCell"/>
</dbReference>
<comment type="similarity">
    <text evidence="4">Belongs to the RAD18 family.</text>
</comment>
<evidence type="ECO:0000259" key="21">
    <source>
        <dbReference type="PROSITE" id="PS50089"/>
    </source>
</evidence>
<evidence type="ECO:0000256" key="13">
    <source>
        <dbReference type="ARBA" id="ARBA00023204"/>
    </source>
</evidence>
<dbReference type="GO" id="GO:0006301">
    <property type="term" value="P:DNA damage tolerance"/>
    <property type="evidence" value="ECO:0007669"/>
    <property type="project" value="InterPro"/>
</dbReference>
<evidence type="ECO:0000256" key="9">
    <source>
        <dbReference type="ARBA" id="ARBA00022771"/>
    </source>
</evidence>
<organism evidence="24 25">
    <name type="scientific">Nasonia vitripennis</name>
    <name type="common">Parasitic wasp</name>
    <dbReference type="NCBI Taxonomy" id="7425"/>
    <lineage>
        <taxon>Eukaryota</taxon>
        <taxon>Metazoa</taxon>
        <taxon>Ecdysozoa</taxon>
        <taxon>Arthropoda</taxon>
        <taxon>Hexapoda</taxon>
        <taxon>Insecta</taxon>
        <taxon>Pterygota</taxon>
        <taxon>Neoptera</taxon>
        <taxon>Endopterygota</taxon>
        <taxon>Hymenoptera</taxon>
        <taxon>Apocrita</taxon>
        <taxon>Proctotrupomorpha</taxon>
        <taxon>Chalcidoidea</taxon>
        <taxon>Pteromalidae</taxon>
        <taxon>Pteromalinae</taxon>
        <taxon>Nasonia</taxon>
    </lineage>
</organism>
<dbReference type="GO" id="GO:0097505">
    <property type="term" value="C:Rad6-Rad18 complex"/>
    <property type="evidence" value="ECO:0007669"/>
    <property type="project" value="TreeGrafter"/>
</dbReference>
<comment type="catalytic activity">
    <reaction evidence="1">
        <text>S-ubiquitinyl-[E2 ubiquitin-conjugating enzyme]-L-cysteine + [acceptor protein]-L-lysine = [E2 ubiquitin-conjugating enzyme]-L-cysteine + N(6)-ubiquitinyl-[acceptor protein]-L-lysine.</text>
        <dbReference type="EC" id="2.3.2.27"/>
    </reaction>
</comment>
<evidence type="ECO:0000256" key="20">
    <source>
        <dbReference type="SAM" id="MobiDB-lite"/>
    </source>
</evidence>
<evidence type="ECO:0000256" key="11">
    <source>
        <dbReference type="ARBA" id="ARBA00022833"/>
    </source>
</evidence>
<dbReference type="PROSITE" id="PS00518">
    <property type="entry name" value="ZF_RING_1"/>
    <property type="match status" value="1"/>
</dbReference>
<evidence type="ECO:0000256" key="16">
    <source>
        <dbReference type="ARBA" id="ARBA00082369"/>
    </source>
</evidence>
<feature type="compositionally biased region" description="Polar residues" evidence="20">
    <location>
        <begin position="649"/>
        <end position="666"/>
    </location>
</feature>
<evidence type="ECO:0000256" key="3">
    <source>
        <dbReference type="ARBA" id="ARBA00004906"/>
    </source>
</evidence>
<evidence type="ECO:0000256" key="19">
    <source>
        <dbReference type="SAM" id="Coils"/>
    </source>
</evidence>
<dbReference type="GO" id="GO:0061630">
    <property type="term" value="F:ubiquitin protein ligase activity"/>
    <property type="evidence" value="ECO:0007669"/>
    <property type="project" value="UniProtKB-EC"/>
</dbReference>
<keyword evidence="13 18" id="KW-0234">DNA repair</keyword>
<keyword evidence="6" id="KW-0808">Transferase</keyword>
<keyword evidence="8 18" id="KW-0227">DNA damage</keyword>
<comment type="subcellular location">
    <subcellularLocation>
        <location evidence="2">Nucleus</location>
    </subcellularLocation>
</comment>
<dbReference type="InterPro" id="IPR039577">
    <property type="entry name" value="Rad18"/>
</dbReference>
<dbReference type="AlphaFoldDB" id="A0A7M7M6V4"/>
<feature type="region of interest" description="Disordered" evidence="20">
    <location>
        <begin position="648"/>
        <end position="675"/>
    </location>
</feature>
<evidence type="ECO:0000256" key="12">
    <source>
        <dbReference type="ARBA" id="ARBA00023125"/>
    </source>
</evidence>
<dbReference type="UniPathway" id="UPA00143"/>
<dbReference type="PROSITE" id="PS50800">
    <property type="entry name" value="SAP"/>
    <property type="match status" value="1"/>
</dbReference>
<dbReference type="EC" id="2.3.2.27" evidence="5"/>
<evidence type="ECO:0000256" key="4">
    <source>
        <dbReference type="ARBA" id="ARBA00009506"/>
    </source>
</evidence>
<dbReference type="OrthoDB" id="6499288at2759"/>
<feature type="compositionally biased region" description="Basic and acidic residues" evidence="20">
    <location>
        <begin position="767"/>
        <end position="782"/>
    </location>
</feature>
<dbReference type="PROSITE" id="PS50089">
    <property type="entry name" value="ZF_RING_2"/>
    <property type="match status" value="1"/>
</dbReference>
<dbReference type="GO" id="GO:0006513">
    <property type="term" value="P:protein monoubiquitination"/>
    <property type="evidence" value="ECO:0007669"/>
    <property type="project" value="InterPro"/>
</dbReference>
<feature type="coiled-coil region" evidence="19">
    <location>
        <begin position="338"/>
        <end position="365"/>
    </location>
</feature>
<dbReference type="PANTHER" id="PTHR14134:SF2">
    <property type="entry name" value="E3 UBIQUITIN-PROTEIN LIGASE RAD18"/>
    <property type="match status" value="1"/>
</dbReference>
<dbReference type="Proteomes" id="UP000002358">
    <property type="component" value="Chromosome 3"/>
</dbReference>
<dbReference type="InterPro" id="IPR017907">
    <property type="entry name" value="Znf_RING_CS"/>
</dbReference>
<feature type="domain" description="UBZ4-type" evidence="23">
    <location>
        <begin position="211"/>
        <end position="238"/>
    </location>
</feature>
<keyword evidence="10" id="KW-0833">Ubl conjugation pathway</keyword>
<keyword evidence="11" id="KW-0862">Zinc</keyword>
<dbReference type="InterPro" id="IPR001841">
    <property type="entry name" value="Znf_RING"/>
</dbReference>
<evidence type="ECO:0000259" key="22">
    <source>
        <dbReference type="PROSITE" id="PS50800"/>
    </source>
</evidence>
<feature type="compositionally biased region" description="Polar residues" evidence="20">
    <location>
        <begin position="424"/>
        <end position="433"/>
    </location>
</feature>
<keyword evidence="25" id="KW-1185">Reference proteome</keyword>
<dbReference type="SMART" id="SM00184">
    <property type="entry name" value="RING"/>
    <property type="match status" value="1"/>
</dbReference>
<evidence type="ECO:0000256" key="8">
    <source>
        <dbReference type="ARBA" id="ARBA00022763"/>
    </source>
</evidence>
<feature type="compositionally biased region" description="Polar residues" evidence="20">
    <location>
        <begin position="517"/>
        <end position="533"/>
    </location>
</feature>
<feature type="region of interest" description="Disordered" evidence="20">
    <location>
        <begin position="698"/>
        <end position="838"/>
    </location>
</feature>
<keyword evidence="14" id="KW-0539">Nucleus</keyword>
<keyword evidence="19" id="KW-0175">Coiled coil</keyword>
<feature type="compositionally biased region" description="Low complexity" evidence="20">
    <location>
        <begin position="490"/>
        <end position="500"/>
    </location>
</feature>
<dbReference type="InParanoid" id="A0A7M7M6V4"/>
<keyword evidence="9 17" id="KW-0863">Zinc-finger</keyword>
<evidence type="ECO:0000256" key="10">
    <source>
        <dbReference type="ARBA" id="ARBA00022786"/>
    </source>
</evidence>